<reference evidence="13" key="1">
    <citation type="submission" date="2020-10" db="EMBL/GenBank/DDBJ databases">
        <title>Taxonomic study of unclassified bacteria belonging to the class Ktedonobacteria.</title>
        <authorList>
            <person name="Yabe S."/>
            <person name="Wang C.M."/>
            <person name="Zheng Y."/>
            <person name="Sakai Y."/>
            <person name="Cavaletti L."/>
            <person name="Monciardini P."/>
            <person name="Donadio S."/>
        </authorList>
    </citation>
    <scope>NUCLEOTIDE SEQUENCE</scope>
    <source>
        <strain evidence="13">SOSP1-1</strain>
    </source>
</reference>
<dbReference type="Proteomes" id="UP000612362">
    <property type="component" value="Unassembled WGS sequence"/>
</dbReference>
<dbReference type="EMBL" id="BNJF01000003">
    <property type="protein sequence ID" value="GHO47874.1"/>
    <property type="molecule type" value="Genomic_DNA"/>
</dbReference>
<evidence type="ECO:0000313" key="14">
    <source>
        <dbReference type="Proteomes" id="UP000612362"/>
    </source>
</evidence>
<dbReference type="Gene3D" id="3.20.20.80">
    <property type="entry name" value="Glycosidases"/>
    <property type="match status" value="1"/>
</dbReference>
<dbReference type="PANTHER" id="PTHR10353:SF36">
    <property type="entry name" value="LP05116P"/>
    <property type="match status" value="1"/>
</dbReference>
<evidence type="ECO:0000256" key="6">
    <source>
        <dbReference type="ARBA" id="ARBA00023277"/>
    </source>
</evidence>
<feature type="active site" description="Nucleophile" evidence="9 11">
    <location>
        <position position="371"/>
    </location>
</feature>
<dbReference type="Pfam" id="PF00232">
    <property type="entry name" value="Glyco_hydro_1"/>
    <property type="match status" value="1"/>
</dbReference>
<feature type="binding site" evidence="10">
    <location>
        <position position="180"/>
    </location>
    <ligand>
        <name>substrate</name>
    </ligand>
</feature>
<keyword evidence="4 12" id="KW-0378">Hydrolase</keyword>
<evidence type="ECO:0000256" key="4">
    <source>
        <dbReference type="ARBA" id="ARBA00022801"/>
    </source>
</evidence>
<dbReference type="PROSITE" id="PS00653">
    <property type="entry name" value="GLYCOSYL_HYDROL_F1_2"/>
    <property type="match status" value="1"/>
</dbReference>
<dbReference type="EC" id="3.2.1.21" evidence="3 12"/>
<keyword evidence="6" id="KW-0119">Carbohydrate metabolism</keyword>
<dbReference type="SUPFAM" id="SSF51445">
    <property type="entry name" value="(Trans)glycosidases"/>
    <property type="match status" value="1"/>
</dbReference>
<evidence type="ECO:0000256" key="8">
    <source>
        <dbReference type="ARBA" id="ARBA00023326"/>
    </source>
</evidence>
<keyword evidence="8" id="KW-0624">Polysaccharide degradation</keyword>
<dbReference type="InterPro" id="IPR033132">
    <property type="entry name" value="GH_1_N_CS"/>
</dbReference>
<proteinExistence type="inferred from homology"/>
<dbReference type="GO" id="GO:0005829">
    <property type="term" value="C:cytosol"/>
    <property type="evidence" value="ECO:0007669"/>
    <property type="project" value="TreeGrafter"/>
</dbReference>
<comment type="caution">
    <text evidence="13">The sequence shown here is derived from an EMBL/GenBank/DDBJ whole genome shotgun (WGS) entry which is preliminary data.</text>
</comment>
<dbReference type="InterPro" id="IPR017853">
    <property type="entry name" value="GH"/>
</dbReference>
<organism evidence="13 14">
    <name type="scientific">Ktedonospora formicarum</name>
    <dbReference type="NCBI Taxonomy" id="2778364"/>
    <lineage>
        <taxon>Bacteria</taxon>
        <taxon>Bacillati</taxon>
        <taxon>Chloroflexota</taxon>
        <taxon>Ktedonobacteria</taxon>
        <taxon>Ktedonobacterales</taxon>
        <taxon>Ktedonobacteraceae</taxon>
        <taxon>Ktedonospora</taxon>
    </lineage>
</organism>
<feature type="binding site" evidence="10">
    <location>
        <position position="35"/>
    </location>
    <ligand>
        <name>substrate</name>
    </ligand>
</feature>
<dbReference type="GO" id="GO:0008422">
    <property type="term" value="F:beta-glucosidase activity"/>
    <property type="evidence" value="ECO:0007669"/>
    <property type="project" value="UniProtKB-EC"/>
</dbReference>
<dbReference type="InterPro" id="IPR001360">
    <property type="entry name" value="Glyco_hydro_1"/>
</dbReference>
<feature type="binding site" evidence="10">
    <location>
        <position position="136"/>
    </location>
    <ligand>
        <name>substrate</name>
    </ligand>
</feature>
<dbReference type="FunFam" id="3.20.20.80:FF:000004">
    <property type="entry name" value="Beta-glucosidase 6-phospho-beta-glucosidase"/>
    <property type="match status" value="1"/>
</dbReference>
<comment type="similarity">
    <text evidence="2 12">Belongs to the glycosyl hydrolase 1 family.</text>
</comment>
<protein>
    <recommendedName>
        <fullName evidence="3 12">Beta-glucosidase</fullName>
        <ecNumber evidence="3 12">3.2.1.21</ecNumber>
    </recommendedName>
</protein>
<evidence type="ECO:0000256" key="7">
    <source>
        <dbReference type="ARBA" id="ARBA00023295"/>
    </source>
</evidence>
<evidence type="ECO:0000256" key="11">
    <source>
        <dbReference type="PROSITE-ProRule" id="PRU10055"/>
    </source>
</evidence>
<evidence type="ECO:0000256" key="12">
    <source>
        <dbReference type="RuleBase" id="RU361175"/>
    </source>
</evidence>
<dbReference type="InterPro" id="IPR018120">
    <property type="entry name" value="Glyco_hydro_1_AS"/>
</dbReference>
<dbReference type="NCBIfam" id="TIGR03356">
    <property type="entry name" value="BGL"/>
    <property type="match status" value="1"/>
</dbReference>
<accession>A0A8J3IAR4</accession>
<comment type="catalytic activity">
    <reaction evidence="1 12">
        <text>Hydrolysis of terminal, non-reducing beta-D-glucosyl residues with release of beta-D-glucose.</text>
        <dbReference type="EC" id="3.2.1.21"/>
    </reaction>
</comment>
<dbReference type="AlphaFoldDB" id="A0A8J3IAR4"/>
<name>A0A8J3IAR4_9CHLR</name>
<dbReference type="InterPro" id="IPR017736">
    <property type="entry name" value="Glyco_hydro_1_beta-glucosidase"/>
</dbReference>
<dbReference type="PRINTS" id="PR00131">
    <property type="entry name" value="GLHYDRLASE1"/>
</dbReference>
<sequence>MQDIHNMSQLTSADLELARAFPEGFLWGAATASYQIEGGAFEDGRGSSIWDDFSATPGKVFQGENGNVAADHYHRLAEDTELMSSLGLGAYRFSIAWPRILPEGRGAINNAGLDFYDRLVDGLLAKGITPYVTLYHWDLPSPLQQEGGWVKRETAFAYADFAEVVAKRLGDRVTNWITLNEPWCSAYLGYGIGIHAPGVQDRQAALDAGHHLMLGHGLAVPRIRAHSAPNSQVGITLNLAHVYANDERPETQRDVALADAFSNRWFLDPILRGHYTEGFFEQLGLNAPPVQDGDLATISTPIDFLGVNNYTRLLVKGNTERIPLADQVSLVAPIPSACYTEMGWEVYPNGLRDLLLRLTKDYAVSKLYVTENGAAFKDAWNGNGHVSDPRRVDYLRTHIAGLAEAIQQGAPLRGYFVWSLMDNFEWAEGYSKRFGIVYIDYPTQKRVVKESGYWYAGLLKAFNQAHSK</sequence>
<dbReference type="PROSITE" id="PS00572">
    <property type="entry name" value="GLYCOSYL_HYDROL_F1_1"/>
    <property type="match status" value="1"/>
</dbReference>
<feature type="binding site" evidence="10">
    <location>
        <begin position="425"/>
        <end position="426"/>
    </location>
    <ligand>
        <name>substrate</name>
    </ligand>
</feature>
<evidence type="ECO:0000256" key="1">
    <source>
        <dbReference type="ARBA" id="ARBA00000448"/>
    </source>
</evidence>
<evidence type="ECO:0000256" key="3">
    <source>
        <dbReference type="ARBA" id="ARBA00012744"/>
    </source>
</evidence>
<feature type="active site" description="Proton donor" evidence="9">
    <location>
        <position position="181"/>
    </location>
</feature>
<feature type="binding site" evidence="10">
    <location>
        <position position="418"/>
    </location>
    <ligand>
        <name>substrate</name>
    </ligand>
</feature>
<evidence type="ECO:0000256" key="5">
    <source>
        <dbReference type="ARBA" id="ARBA00023001"/>
    </source>
</evidence>
<evidence type="ECO:0000256" key="2">
    <source>
        <dbReference type="ARBA" id="ARBA00010838"/>
    </source>
</evidence>
<feature type="binding site" evidence="10">
    <location>
        <position position="310"/>
    </location>
    <ligand>
        <name>substrate</name>
    </ligand>
</feature>
<evidence type="ECO:0000313" key="13">
    <source>
        <dbReference type="EMBL" id="GHO47874.1"/>
    </source>
</evidence>
<gene>
    <name evidence="13" type="ORF">KSX_60370</name>
</gene>
<keyword evidence="5" id="KW-0136">Cellulose degradation</keyword>
<dbReference type="PANTHER" id="PTHR10353">
    <property type="entry name" value="GLYCOSYL HYDROLASE"/>
    <property type="match status" value="1"/>
</dbReference>
<evidence type="ECO:0000256" key="9">
    <source>
        <dbReference type="PIRSR" id="PIRSR617736-1"/>
    </source>
</evidence>
<evidence type="ECO:0000256" key="10">
    <source>
        <dbReference type="PIRSR" id="PIRSR617736-2"/>
    </source>
</evidence>
<keyword evidence="14" id="KW-1185">Reference proteome</keyword>
<keyword evidence="7 12" id="KW-0326">Glycosidase</keyword>
<dbReference type="RefSeq" id="WP_220197104.1">
    <property type="nucleotide sequence ID" value="NZ_BNJF01000003.1"/>
</dbReference>
<dbReference type="GO" id="GO:0030245">
    <property type="term" value="P:cellulose catabolic process"/>
    <property type="evidence" value="ECO:0007669"/>
    <property type="project" value="UniProtKB-KW"/>
</dbReference>